<dbReference type="Gene3D" id="3.40.50.2300">
    <property type="match status" value="1"/>
</dbReference>
<dbReference type="GO" id="GO:0003677">
    <property type="term" value="F:DNA binding"/>
    <property type="evidence" value="ECO:0007669"/>
    <property type="project" value="UniProtKB-KW"/>
</dbReference>
<dbReference type="RefSeq" id="WP_124397634.1">
    <property type="nucleotide sequence ID" value="NZ_BHZE01000008.1"/>
</dbReference>
<evidence type="ECO:0000256" key="4">
    <source>
        <dbReference type="ARBA" id="ARBA00023125"/>
    </source>
</evidence>
<proteinExistence type="predicted"/>
<dbReference type="InterPro" id="IPR050595">
    <property type="entry name" value="Bact_response_regulator"/>
</dbReference>
<dbReference type="AlphaFoldDB" id="A0A401XKR9"/>
<name>A0A401XKR9_9FLAO</name>
<dbReference type="PROSITE" id="PS50110">
    <property type="entry name" value="RESPONSE_REGULATORY"/>
    <property type="match status" value="1"/>
</dbReference>
<evidence type="ECO:0000313" key="8">
    <source>
        <dbReference type="EMBL" id="GCD77571.1"/>
    </source>
</evidence>
<dbReference type="SUPFAM" id="SSF52172">
    <property type="entry name" value="CheY-like"/>
    <property type="match status" value="1"/>
</dbReference>
<dbReference type="InterPro" id="IPR001789">
    <property type="entry name" value="Sig_transdc_resp-reg_receiver"/>
</dbReference>
<dbReference type="InterPro" id="IPR011006">
    <property type="entry name" value="CheY-like_superfamily"/>
</dbReference>
<keyword evidence="4" id="KW-0238">DNA-binding</keyword>
<dbReference type="FunFam" id="3.40.50.2300:FF:000001">
    <property type="entry name" value="DNA-binding response regulator PhoB"/>
    <property type="match status" value="1"/>
</dbReference>
<dbReference type="PANTHER" id="PTHR44591">
    <property type="entry name" value="STRESS RESPONSE REGULATOR PROTEIN 1"/>
    <property type="match status" value="1"/>
</dbReference>
<organism evidence="8 9">
    <name type="scientific">Thermaurantimonas aggregans</name>
    <dbReference type="NCBI Taxonomy" id="2173829"/>
    <lineage>
        <taxon>Bacteria</taxon>
        <taxon>Pseudomonadati</taxon>
        <taxon>Bacteroidota</taxon>
        <taxon>Flavobacteriia</taxon>
        <taxon>Flavobacteriales</taxon>
        <taxon>Schleiferiaceae</taxon>
        <taxon>Thermaurantimonas</taxon>
    </lineage>
</organism>
<comment type="caution">
    <text evidence="8">The sequence shown here is derived from an EMBL/GenBank/DDBJ whole genome shotgun (WGS) entry which is preliminary data.</text>
</comment>
<evidence type="ECO:0000256" key="1">
    <source>
        <dbReference type="ARBA" id="ARBA00022553"/>
    </source>
</evidence>
<evidence type="ECO:0000259" key="7">
    <source>
        <dbReference type="PROSITE" id="PS50110"/>
    </source>
</evidence>
<evidence type="ECO:0000256" key="2">
    <source>
        <dbReference type="ARBA" id="ARBA00023012"/>
    </source>
</evidence>
<dbReference type="SMART" id="SM00448">
    <property type="entry name" value="REC"/>
    <property type="match status" value="1"/>
</dbReference>
<dbReference type="PANTHER" id="PTHR44591:SF3">
    <property type="entry name" value="RESPONSE REGULATORY DOMAIN-CONTAINING PROTEIN"/>
    <property type="match status" value="1"/>
</dbReference>
<protein>
    <recommendedName>
        <fullName evidence="7">Response regulatory domain-containing protein</fullName>
    </recommendedName>
</protein>
<evidence type="ECO:0000256" key="6">
    <source>
        <dbReference type="PROSITE-ProRule" id="PRU00169"/>
    </source>
</evidence>
<keyword evidence="5" id="KW-0804">Transcription</keyword>
<dbReference type="OrthoDB" id="9789181at2"/>
<feature type="modified residue" description="4-aspartylphosphate" evidence="6">
    <location>
        <position position="56"/>
    </location>
</feature>
<dbReference type="Proteomes" id="UP000286715">
    <property type="component" value="Unassembled WGS sequence"/>
</dbReference>
<reference evidence="8 9" key="1">
    <citation type="submission" date="2018-11" db="EMBL/GenBank/DDBJ databases">
        <title>Schleiferia aggregans sp. nov., a moderately thermophilic heterotrophic bacterium isolated from microbial mats at a terrestrial hot spring.</title>
        <authorList>
            <person name="Iino T."/>
            <person name="Ohkuma M."/>
            <person name="Haruta S."/>
        </authorList>
    </citation>
    <scope>NUCLEOTIDE SEQUENCE [LARGE SCALE GENOMIC DNA]</scope>
    <source>
        <strain evidence="8 9">LA</strain>
    </source>
</reference>
<accession>A0A401XKR9</accession>
<keyword evidence="1 6" id="KW-0597">Phosphoprotein</keyword>
<keyword evidence="2" id="KW-0902">Two-component regulatory system</keyword>
<feature type="domain" description="Response regulatory" evidence="7">
    <location>
        <begin position="7"/>
        <end position="123"/>
    </location>
</feature>
<dbReference type="EMBL" id="BHZE01000008">
    <property type="protein sequence ID" value="GCD77571.1"/>
    <property type="molecule type" value="Genomic_DNA"/>
</dbReference>
<evidence type="ECO:0000256" key="3">
    <source>
        <dbReference type="ARBA" id="ARBA00023015"/>
    </source>
</evidence>
<evidence type="ECO:0000313" key="9">
    <source>
        <dbReference type="Proteomes" id="UP000286715"/>
    </source>
</evidence>
<evidence type="ECO:0000256" key="5">
    <source>
        <dbReference type="ARBA" id="ARBA00023163"/>
    </source>
</evidence>
<keyword evidence="3" id="KW-0805">Transcription regulation</keyword>
<dbReference type="GO" id="GO:0000160">
    <property type="term" value="P:phosphorelay signal transduction system"/>
    <property type="evidence" value="ECO:0007669"/>
    <property type="project" value="UniProtKB-KW"/>
</dbReference>
<dbReference type="Pfam" id="PF00072">
    <property type="entry name" value="Response_reg"/>
    <property type="match status" value="1"/>
</dbReference>
<keyword evidence="9" id="KW-1185">Reference proteome</keyword>
<sequence>MTNSDIKILIVDDEPAIIMSLDFLIRKAGYQLFIARNGQEALDIAASEHPHIAVLDIMMPDVDGFEVCRRIKAQPDTSDVRIIFLSAKSKQEDVERGLAMGADFYITKPFSNKHLMEKIKLLADAIQHKQTEDQDTNKKL</sequence>
<gene>
    <name evidence="8" type="ORF">JCM31826_10530</name>
</gene>